<comment type="caution">
    <text evidence="2">The sequence shown here is derived from an EMBL/GenBank/DDBJ whole genome shotgun (WGS) entry which is preliminary data.</text>
</comment>
<proteinExistence type="predicted"/>
<feature type="compositionally biased region" description="Polar residues" evidence="1">
    <location>
        <begin position="1"/>
        <end position="50"/>
    </location>
</feature>
<protein>
    <submittedName>
        <fullName evidence="2">12703_t:CDS:1</fullName>
    </submittedName>
</protein>
<dbReference type="EMBL" id="CAJVPP010001143">
    <property type="protein sequence ID" value="CAG8536826.1"/>
    <property type="molecule type" value="Genomic_DNA"/>
</dbReference>
<dbReference type="Proteomes" id="UP000789375">
    <property type="component" value="Unassembled WGS sequence"/>
</dbReference>
<keyword evidence="3" id="KW-1185">Reference proteome</keyword>
<reference evidence="2" key="1">
    <citation type="submission" date="2021-06" db="EMBL/GenBank/DDBJ databases">
        <authorList>
            <person name="Kallberg Y."/>
            <person name="Tangrot J."/>
            <person name="Rosling A."/>
        </authorList>
    </citation>
    <scope>NUCLEOTIDE SEQUENCE</scope>
    <source>
        <strain evidence="2">87-6 pot B 2015</strain>
    </source>
</reference>
<evidence type="ECO:0000313" key="2">
    <source>
        <dbReference type="EMBL" id="CAG8536826.1"/>
    </source>
</evidence>
<feature type="region of interest" description="Disordered" evidence="1">
    <location>
        <begin position="1"/>
        <end position="68"/>
    </location>
</feature>
<name>A0A9N9FJ01_FUNMO</name>
<evidence type="ECO:0000256" key="1">
    <source>
        <dbReference type="SAM" id="MobiDB-lite"/>
    </source>
</evidence>
<organism evidence="2 3">
    <name type="scientific">Funneliformis mosseae</name>
    <name type="common">Endomycorrhizal fungus</name>
    <name type="synonym">Glomus mosseae</name>
    <dbReference type="NCBI Taxonomy" id="27381"/>
    <lineage>
        <taxon>Eukaryota</taxon>
        <taxon>Fungi</taxon>
        <taxon>Fungi incertae sedis</taxon>
        <taxon>Mucoromycota</taxon>
        <taxon>Glomeromycotina</taxon>
        <taxon>Glomeromycetes</taxon>
        <taxon>Glomerales</taxon>
        <taxon>Glomeraceae</taxon>
        <taxon>Funneliformis</taxon>
    </lineage>
</organism>
<dbReference type="AlphaFoldDB" id="A0A9N9FJ01"/>
<gene>
    <name evidence="2" type="ORF">FMOSSE_LOCUS5781</name>
</gene>
<accession>A0A9N9FJ01</accession>
<sequence>MNFTKASQLQTQDETNKVQQINKSCGINDSPISTVQTQTKASATQNIQNSKEADKKENLPHTTEDYPDLERSTTFTKTSKRNSITVLCELREIQLDFKRYQVKRKPEFIYNQYNKLFVSSRNEDSCVLNWRQTIPLNSGEETSVMDPMIRQPYTQNLVLNVLLTYSKKTGSLRGPKVNNVPLKISDNGRSQNPSILKCYMSRN</sequence>
<evidence type="ECO:0000313" key="3">
    <source>
        <dbReference type="Proteomes" id="UP000789375"/>
    </source>
</evidence>
<feature type="compositionally biased region" description="Basic and acidic residues" evidence="1">
    <location>
        <begin position="51"/>
        <end position="68"/>
    </location>
</feature>